<name>K1QHH7_MAGGI</name>
<proteinExistence type="predicted"/>
<evidence type="ECO:0000313" key="1">
    <source>
        <dbReference type="EMBL" id="EKC30559.1"/>
    </source>
</evidence>
<organism evidence="1">
    <name type="scientific">Magallana gigas</name>
    <name type="common">Pacific oyster</name>
    <name type="synonym">Crassostrea gigas</name>
    <dbReference type="NCBI Taxonomy" id="29159"/>
    <lineage>
        <taxon>Eukaryota</taxon>
        <taxon>Metazoa</taxon>
        <taxon>Spiralia</taxon>
        <taxon>Lophotrochozoa</taxon>
        <taxon>Mollusca</taxon>
        <taxon>Bivalvia</taxon>
        <taxon>Autobranchia</taxon>
        <taxon>Pteriomorphia</taxon>
        <taxon>Ostreida</taxon>
        <taxon>Ostreoidea</taxon>
        <taxon>Ostreidae</taxon>
        <taxon>Magallana</taxon>
    </lineage>
</organism>
<dbReference type="HOGENOM" id="CLU_151493_0_0_1"/>
<accession>K1QHH7</accession>
<sequence length="128" mass="15122">MTKYFLLCYCVCVSLYLVVGVHDKIIYDISTQPKCIEVMKPRTLQCQWHIGLYSNMDYLMLKGKIAAYKIMWFSGAWSRWYVPGINDLDGKFNINPVTCGEFPQKGNTMRRMWSYFYDHTHKYILCSS</sequence>
<reference evidence="1" key="1">
    <citation type="journal article" date="2012" name="Nature">
        <title>The oyster genome reveals stress adaptation and complexity of shell formation.</title>
        <authorList>
            <person name="Zhang G."/>
            <person name="Fang X."/>
            <person name="Guo X."/>
            <person name="Li L."/>
            <person name="Luo R."/>
            <person name="Xu F."/>
            <person name="Yang P."/>
            <person name="Zhang L."/>
            <person name="Wang X."/>
            <person name="Qi H."/>
            <person name="Xiong Z."/>
            <person name="Que H."/>
            <person name="Xie Y."/>
            <person name="Holland P.W."/>
            <person name="Paps J."/>
            <person name="Zhu Y."/>
            <person name="Wu F."/>
            <person name="Chen Y."/>
            <person name="Wang J."/>
            <person name="Peng C."/>
            <person name="Meng J."/>
            <person name="Yang L."/>
            <person name="Liu J."/>
            <person name="Wen B."/>
            <person name="Zhang N."/>
            <person name="Huang Z."/>
            <person name="Zhu Q."/>
            <person name="Feng Y."/>
            <person name="Mount A."/>
            <person name="Hedgecock D."/>
            <person name="Xu Z."/>
            <person name="Liu Y."/>
            <person name="Domazet-Loso T."/>
            <person name="Du Y."/>
            <person name="Sun X."/>
            <person name="Zhang S."/>
            <person name="Liu B."/>
            <person name="Cheng P."/>
            <person name="Jiang X."/>
            <person name="Li J."/>
            <person name="Fan D."/>
            <person name="Wang W."/>
            <person name="Fu W."/>
            <person name="Wang T."/>
            <person name="Wang B."/>
            <person name="Zhang J."/>
            <person name="Peng Z."/>
            <person name="Li Y."/>
            <person name="Li N."/>
            <person name="Wang J."/>
            <person name="Chen M."/>
            <person name="He Y."/>
            <person name="Tan F."/>
            <person name="Song X."/>
            <person name="Zheng Q."/>
            <person name="Huang R."/>
            <person name="Yang H."/>
            <person name="Du X."/>
            <person name="Chen L."/>
            <person name="Yang M."/>
            <person name="Gaffney P.M."/>
            <person name="Wang S."/>
            <person name="Luo L."/>
            <person name="She Z."/>
            <person name="Ming Y."/>
            <person name="Huang W."/>
            <person name="Zhang S."/>
            <person name="Huang B."/>
            <person name="Zhang Y."/>
            <person name="Qu T."/>
            <person name="Ni P."/>
            <person name="Miao G."/>
            <person name="Wang J."/>
            <person name="Wang Q."/>
            <person name="Steinberg C.E."/>
            <person name="Wang H."/>
            <person name="Li N."/>
            <person name="Qian L."/>
            <person name="Zhang G."/>
            <person name="Li Y."/>
            <person name="Yang H."/>
            <person name="Liu X."/>
            <person name="Wang J."/>
            <person name="Yin Y."/>
            <person name="Wang J."/>
        </authorList>
    </citation>
    <scope>NUCLEOTIDE SEQUENCE [LARGE SCALE GENOMIC DNA]</scope>
    <source>
        <strain evidence="1">05x7-T-G4-1.051#20</strain>
    </source>
</reference>
<protein>
    <submittedName>
        <fullName evidence="1">Uncharacterized protein</fullName>
    </submittedName>
</protein>
<dbReference type="EMBL" id="JH816552">
    <property type="protein sequence ID" value="EKC30559.1"/>
    <property type="molecule type" value="Genomic_DNA"/>
</dbReference>
<dbReference type="AlphaFoldDB" id="K1QHH7"/>
<dbReference type="InParanoid" id="K1QHH7"/>
<gene>
    <name evidence="1" type="ORF">CGI_10005738</name>
</gene>